<evidence type="ECO:0000256" key="1">
    <source>
        <dbReference type="SAM" id="MobiDB-lite"/>
    </source>
</evidence>
<feature type="region of interest" description="Disordered" evidence="1">
    <location>
        <begin position="149"/>
        <end position="208"/>
    </location>
</feature>
<feature type="compositionally biased region" description="Low complexity" evidence="1">
    <location>
        <begin position="153"/>
        <end position="174"/>
    </location>
</feature>
<dbReference type="EMBL" id="WIGN01000215">
    <property type="protein sequence ID" value="KAF6804208.1"/>
    <property type="molecule type" value="Genomic_DNA"/>
</dbReference>
<evidence type="ECO:0000313" key="3">
    <source>
        <dbReference type="Proteomes" id="UP000652219"/>
    </source>
</evidence>
<evidence type="ECO:0000313" key="2">
    <source>
        <dbReference type="EMBL" id="KAF6804208.1"/>
    </source>
</evidence>
<feature type="region of interest" description="Disordered" evidence="1">
    <location>
        <begin position="439"/>
        <end position="482"/>
    </location>
</feature>
<sequence>MEPESITDFRHPTADEGGQDGTARGSDNLFPSPSFFDPTMLENWWELHRMQPADPQGLLQLPMCFFGGGDEFGSDDPPGPFHFTASQVPDAQETLDLELWDRFSAVDFPGNISPLLAADDETQALLDMELMQEPPPSHSVERFLSCRDQDTASSDSPGTTSSSDGSSVSSHRSPWLLHDHKASRRKHRPQRPRGIKATTPWHSPQLPDQDQNVISNAWKSAYWIGVLFDWNRHEIFLDQYSSLRQEHPVNLQRLTIEFMHSNSYAGRRLMESLWRTVTGSLGKGKAAEHSFWTISYALPIMCSVTKNSKNSRLDAKDVPHLARFMSSLCSTTEPMLRALQQYRWEAARGCCWQDNPDQKLFDDLLKAANAMTSNLAISFEHQPGSEGFDSSFDSVFRMKPFLKEIDLLFAGKGNDSPESVGPATPSEIMSFWLSDHGDRGSEGVAADDTTEPDSLKVETGSQTTTARGHSKRKGAAIPAEDEQPLKTRRYLGELTDGGTCRVEVGATKEVEDFGAWQHATLHGLYLGIPGATIVGSVGPVAAANLQVQDCTDWKSLGGTMWDDLRGVEL</sequence>
<keyword evidence="3" id="KW-1185">Reference proteome</keyword>
<organism evidence="2 3">
    <name type="scientific">Colletotrichum sojae</name>
    <dbReference type="NCBI Taxonomy" id="2175907"/>
    <lineage>
        <taxon>Eukaryota</taxon>
        <taxon>Fungi</taxon>
        <taxon>Dikarya</taxon>
        <taxon>Ascomycota</taxon>
        <taxon>Pezizomycotina</taxon>
        <taxon>Sordariomycetes</taxon>
        <taxon>Hypocreomycetidae</taxon>
        <taxon>Glomerellales</taxon>
        <taxon>Glomerellaceae</taxon>
        <taxon>Colletotrichum</taxon>
        <taxon>Colletotrichum orchidearum species complex</taxon>
    </lineage>
</organism>
<reference evidence="2 3" key="1">
    <citation type="journal article" date="2020" name="Phytopathology">
        <title>Genome Sequence Resources of Colletotrichum truncatum, C. plurivorum, C. musicola, and C. sojae: Four Species Pathogenic to Soybean (Glycine max).</title>
        <authorList>
            <person name="Rogerio F."/>
            <person name="Boufleur T.R."/>
            <person name="Ciampi-Guillardi M."/>
            <person name="Sukno S.A."/>
            <person name="Thon M.R."/>
            <person name="Massola Junior N.S."/>
            <person name="Baroncelli R."/>
        </authorList>
    </citation>
    <scope>NUCLEOTIDE SEQUENCE [LARGE SCALE GENOMIC DNA]</scope>
    <source>
        <strain evidence="2 3">LFN0009</strain>
    </source>
</reference>
<dbReference type="Proteomes" id="UP000652219">
    <property type="component" value="Unassembled WGS sequence"/>
</dbReference>
<name>A0A8H6J0R4_9PEZI</name>
<proteinExistence type="predicted"/>
<accession>A0A8H6J0R4</accession>
<gene>
    <name evidence="2" type="ORF">CSOJ01_10346</name>
</gene>
<feature type="region of interest" description="Disordered" evidence="1">
    <location>
        <begin position="1"/>
        <end position="31"/>
    </location>
</feature>
<comment type="caution">
    <text evidence="2">The sequence shown here is derived from an EMBL/GenBank/DDBJ whole genome shotgun (WGS) entry which is preliminary data.</text>
</comment>
<protein>
    <submittedName>
        <fullName evidence="2">Uncharacterized protein</fullName>
    </submittedName>
</protein>
<feature type="compositionally biased region" description="Basic residues" evidence="1">
    <location>
        <begin position="181"/>
        <end position="194"/>
    </location>
</feature>
<dbReference type="AlphaFoldDB" id="A0A8H6J0R4"/>